<sequence length="458" mass="50296">MAGAKVVERYLHWDGADSTFEYLDIWTEFPTTHFWDRTNEEFYAFWARAYQSLKAEFPGLKIGGPGFVAGESVHVVAGNSRAARGLLEHLSKKEITPDWIGWHLFYNEPIMFYVAPRAYRDLLDGAGIYSDVPWAGTGIFDGVELICDAYGLDKMGLAPEELFELYNGGHGAAIRTASWIALKYSGTKRAYLYRAGDPSTDPDSAMEDDMRGNYTGLFYGDETGTYKPSANAFRLWSEVERNFTTLLQVPIPPTQATGGLWVLGARDEDGRVALLVSNPTEKVITWSPQFESGKAISSYHMKYYVVDQEADGRTPKSVSGDGGIEIGPNSVELLIMSPVPDISAQFNGETFTPGDRLEFSVSAKSVPTTIDLYVAILLPSGVFYTFNSAPFSISSPNEIIPYSSGVTAPEEFAVLDLEVPAGIGGEYMGCVVATGPGSDPWQIANWLNWHCTSIMISD</sequence>
<dbReference type="EMBL" id="DRND01000108">
    <property type="protein sequence ID" value="HFC46496.1"/>
    <property type="molecule type" value="Genomic_DNA"/>
</dbReference>
<accession>A0A7V2WSR2</accession>
<reference evidence="1" key="1">
    <citation type="journal article" date="2020" name="mSystems">
        <title>Genome- and Community-Level Interaction Insights into Carbon Utilization and Element Cycling Functions of Hydrothermarchaeota in Hydrothermal Sediment.</title>
        <authorList>
            <person name="Zhou Z."/>
            <person name="Liu Y."/>
            <person name="Xu W."/>
            <person name="Pan J."/>
            <person name="Luo Z.H."/>
            <person name="Li M."/>
        </authorList>
    </citation>
    <scope>NUCLEOTIDE SEQUENCE [LARGE SCALE GENOMIC DNA]</scope>
    <source>
        <strain evidence="1">HyVt-503</strain>
    </source>
</reference>
<dbReference type="InterPro" id="IPR017853">
    <property type="entry name" value="GH"/>
</dbReference>
<dbReference type="Proteomes" id="UP000885797">
    <property type="component" value="Unassembled WGS sequence"/>
</dbReference>
<dbReference type="Gene3D" id="3.20.20.80">
    <property type="entry name" value="Glycosidases"/>
    <property type="match status" value="1"/>
</dbReference>
<dbReference type="AlphaFoldDB" id="A0A7V2WSR2"/>
<evidence type="ECO:0000313" key="1">
    <source>
        <dbReference type="EMBL" id="HFC46496.1"/>
    </source>
</evidence>
<proteinExistence type="predicted"/>
<dbReference type="SUPFAM" id="SSF51445">
    <property type="entry name" value="(Trans)glycosidases"/>
    <property type="match status" value="1"/>
</dbReference>
<gene>
    <name evidence="1" type="ORF">ENJ63_01295</name>
</gene>
<name>A0A7V2WSR2_9BACT</name>
<comment type="caution">
    <text evidence="1">The sequence shown here is derived from an EMBL/GenBank/DDBJ whole genome shotgun (WGS) entry which is preliminary data.</text>
</comment>
<protein>
    <submittedName>
        <fullName evidence="1">Uncharacterized protein</fullName>
    </submittedName>
</protein>
<organism evidence="1">
    <name type="scientific">Dissulfuribacter thermophilus</name>
    <dbReference type="NCBI Taxonomy" id="1156395"/>
    <lineage>
        <taxon>Bacteria</taxon>
        <taxon>Pseudomonadati</taxon>
        <taxon>Thermodesulfobacteriota</taxon>
        <taxon>Dissulfuribacteria</taxon>
        <taxon>Dissulfuribacterales</taxon>
        <taxon>Dissulfuribacteraceae</taxon>
        <taxon>Dissulfuribacter</taxon>
    </lineage>
</organism>